<keyword evidence="3" id="KW-0520">NAD</keyword>
<dbReference type="OrthoDB" id="9806974at2"/>
<dbReference type="EMBL" id="FCON02000018">
    <property type="protein sequence ID" value="SAL46349.1"/>
    <property type="molecule type" value="Genomic_DNA"/>
</dbReference>
<gene>
    <name evidence="4" type="ORF">AWB68_02215</name>
</gene>
<dbReference type="AlphaFoldDB" id="A0A158HQS6"/>
<dbReference type="PANTHER" id="PTHR43477:SF4">
    <property type="entry name" value="DEHYDROGENASE_REDUCTASE SDR FAMILY MEMBER 6"/>
    <property type="match status" value="1"/>
</dbReference>
<dbReference type="RefSeq" id="WP_087644383.1">
    <property type="nucleotide sequence ID" value="NZ_FCON02000018.1"/>
</dbReference>
<evidence type="ECO:0000256" key="3">
    <source>
        <dbReference type="ARBA" id="ARBA00023027"/>
    </source>
</evidence>
<organism evidence="4 5">
    <name type="scientific">Caballeronia choica</name>
    <dbReference type="NCBI Taxonomy" id="326476"/>
    <lineage>
        <taxon>Bacteria</taxon>
        <taxon>Pseudomonadati</taxon>
        <taxon>Pseudomonadota</taxon>
        <taxon>Betaproteobacteria</taxon>
        <taxon>Burkholderiales</taxon>
        <taxon>Burkholderiaceae</taxon>
        <taxon>Caballeronia</taxon>
    </lineage>
</organism>
<dbReference type="Pfam" id="PF13561">
    <property type="entry name" value="adh_short_C2"/>
    <property type="match status" value="1"/>
</dbReference>
<accession>A0A158HQS6</accession>
<evidence type="ECO:0000313" key="4">
    <source>
        <dbReference type="EMBL" id="SAL46349.1"/>
    </source>
</evidence>
<dbReference type="CDD" id="cd05368">
    <property type="entry name" value="DHRS6_like_SDR_c"/>
    <property type="match status" value="1"/>
</dbReference>
<name>A0A158HQS6_9BURK</name>
<dbReference type="Gene3D" id="3.40.50.720">
    <property type="entry name" value="NAD(P)-binding Rossmann-like Domain"/>
    <property type="match status" value="1"/>
</dbReference>
<evidence type="ECO:0000256" key="2">
    <source>
        <dbReference type="ARBA" id="ARBA00023002"/>
    </source>
</evidence>
<dbReference type="PRINTS" id="PR00080">
    <property type="entry name" value="SDRFAMILY"/>
</dbReference>
<dbReference type="InterPro" id="IPR020904">
    <property type="entry name" value="Sc_DH/Rdtase_CS"/>
</dbReference>
<dbReference type="PANTHER" id="PTHR43477">
    <property type="entry name" value="DIHYDROANTICAPSIN 7-DEHYDROGENASE"/>
    <property type="match status" value="1"/>
</dbReference>
<sequence length="247" mass="25801">MIQRLAGKTVLITAAGQGIGLATAERFAAEGARVIATDIRTDSLEGKPFEVRTLDVLDTAAVNELAKELGAVDALFNCAGFVHAGSILETSEEDWDFAFNLNAKAMFRTIRAFLPAMLDNGGGSIINMSSAASSVKGVPNRFAYGASKAAVIGLTKAIAADFVTRGIRCNAICPGTVDSPSLQQRIAEQAAAQGASVEQVHAAFVARQPMGRVGKPEEIAALALYLASDESSFTTGQIHLIDGGWSN</sequence>
<dbReference type="PROSITE" id="PS00061">
    <property type="entry name" value="ADH_SHORT"/>
    <property type="match status" value="1"/>
</dbReference>
<evidence type="ECO:0000256" key="1">
    <source>
        <dbReference type="ARBA" id="ARBA00006484"/>
    </source>
</evidence>
<dbReference type="FunFam" id="3.40.50.720:FF:000084">
    <property type="entry name" value="Short-chain dehydrogenase reductase"/>
    <property type="match status" value="1"/>
</dbReference>
<protein>
    <submittedName>
        <fullName evidence="4">Short chain dehydrogenase</fullName>
    </submittedName>
</protein>
<dbReference type="InterPro" id="IPR002347">
    <property type="entry name" value="SDR_fam"/>
</dbReference>
<reference evidence="4" key="1">
    <citation type="submission" date="2016-01" db="EMBL/GenBank/DDBJ databases">
        <authorList>
            <person name="Peeters C."/>
        </authorList>
    </citation>
    <scope>NUCLEOTIDE SEQUENCE [LARGE SCALE GENOMIC DNA]</scope>
    <source>
        <strain evidence="4">LMG 22940</strain>
    </source>
</reference>
<dbReference type="InterPro" id="IPR051122">
    <property type="entry name" value="SDR_DHRS6-like"/>
</dbReference>
<comment type="similarity">
    <text evidence="1">Belongs to the short-chain dehydrogenases/reductases (SDR) family.</text>
</comment>
<dbReference type="InterPro" id="IPR036291">
    <property type="entry name" value="NAD(P)-bd_dom_sf"/>
</dbReference>
<evidence type="ECO:0000313" key="5">
    <source>
        <dbReference type="Proteomes" id="UP000054770"/>
    </source>
</evidence>
<keyword evidence="5" id="KW-1185">Reference proteome</keyword>
<dbReference type="GO" id="GO:0016491">
    <property type="term" value="F:oxidoreductase activity"/>
    <property type="evidence" value="ECO:0007669"/>
    <property type="project" value="UniProtKB-KW"/>
</dbReference>
<dbReference type="SUPFAM" id="SSF51735">
    <property type="entry name" value="NAD(P)-binding Rossmann-fold domains"/>
    <property type="match status" value="1"/>
</dbReference>
<proteinExistence type="inferred from homology"/>
<dbReference type="Proteomes" id="UP000054770">
    <property type="component" value="Unassembled WGS sequence"/>
</dbReference>
<keyword evidence="2" id="KW-0560">Oxidoreductase</keyword>
<dbReference type="PRINTS" id="PR00081">
    <property type="entry name" value="GDHRDH"/>
</dbReference>
<comment type="caution">
    <text evidence="4">The sequence shown here is derived from an EMBL/GenBank/DDBJ whole genome shotgun (WGS) entry which is preliminary data.</text>
</comment>